<keyword evidence="3" id="KW-0812">Transmembrane</keyword>
<dbReference type="KEGG" id="meti:DK427_00080"/>
<dbReference type="Proteomes" id="UP000246058">
    <property type="component" value="Chromosome"/>
</dbReference>
<keyword evidence="1" id="KW-0175">Coiled coil</keyword>
<keyword evidence="5" id="KW-1185">Reference proteome</keyword>
<organism evidence="4 5">
    <name type="scientific">Methylobacterium radiodurans</name>
    <dbReference type="NCBI Taxonomy" id="2202828"/>
    <lineage>
        <taxon>Bacteria</taxon>
        <taxon>Pseudomonadati</taxon>
        <taxon>Pseudomonadota</taxon>
        <taxon>Alphaproteobacteria</taxon>
        <taxon>Hyphomicrobiales</taxon>
        <taxon>Methylobacteriaceae</taxon>
        <taxon>Methylobacterium</taxon>
    </lineage>
</organism>
<feature type="region of interest" description="Disordered" evidence="2">
    <location>
        <begin position="185"/>
        <end position="208"/>
    </location>
</feature>
<sequence>MTTKATGPASPEALLKAAVSGGKVAPAETAPAQAGAMPGKASLRLDTRLMGVAGGALVLGLICGAGLTAASLPRGGQGEALAEVHAGIDAARTESARVATEVEQLGRTLAALKDVQEAARKEAASRSAGLTERVAKAEQGLSGKIAAVSERVEQAEREQGAKLLALTTQIEKRAAVTVPAPVQQMAAPAAPAKPEPTQTGSIEPKKVPEKPGVVEAWAVRDVYDGTAILEDRRRRLVEVGPGDSVPGIGRVEGIERRGREWVVVTRQGLITPQAW</sequence>
<dbReference type="EMBL" id="CP029551">
    <property type="protein sequence ID" value="AWN34336.1"/>
    <property type="molecule type" value="Genomic_DNA"/>
</dbReference>
<reference evidence="4 5" key="1">
    <citation type="submission" date="2018-05" db="EMBL/GenBank/DDBJ databases">
        <title>Complete Genome Sequence of Methylobacterium sp. 17Sr1-43.</title>
        <authorList>
            <person name="Srinivasan S."/>
        </authorList>
    </citation>
    <scope>NUCLEOTIDE SEQUENCE [LARGE SCALE GENOMIC DNA]</scope>
    <source>
        <strain evidence="4 5">17Sr1-43</strain>
    </source>
</reference>
<evidence type="ECO:0000256" key="3">
    <source>
        <dbReference type="SAM" id="Phobius"/>
    </source>
</evidence>
<evidence type="ECO:0000256" key="2">
    <source>
        <dbReference type="SAM" id="MobiDB-lite"/>
    </source>
</evidence>
<feature type="coiled-coil region" evidence="1">
    <location>
        <begin position="102"/>
        <end position="158"/>
    </location>
</feature>
<dbReference type="OrthoDB" id="7926359at2"/>
<feature type="compositionally biased region" description="Low complexity" evidence="2">
    <location>
        <begin position="185"/>
        <end position="199"/>
    </location>
</feature>
<evidence type="ECO:0000313" key="4">
    <source>
        <dbReference type="EMBL" id="AWN34336.1"/>
    </source>
</evidence>
<dbReference type="AlphaFoldDB" id="A0A2U8VLS0"/>
<keyword evidence="3" id="KW-1133">Transmembrane helix</keyword>
<keyword evidence="3" id="KW-0472">Membrane</keyword>
<accession>A0A2U8VLS0</accession>
<dbReference type="RefSeq" id="WP_109949477.1">
    <property type="nucleotide sequence ID" value="NZ_CP029551.1"/>
</dbReference>
<gene>
    <name evidence="4" type="ORF">DK427_00080</name>
</gene>
<name>A0A2U8VLS0_9HYPH</name>
<evidence type="ECO:0000313" key="5">
    <source>
        <dbReference type="Proteomes" id="UP000246058"/>
    </source>
</evidence>
<feature type="transmembrane region" description="Helical" evidence="3">
    <location>
        <begin position="49"/>
        <end position="72"/>
    </location>
</feature>
<protein>
    <submittedName>
        <fullName evidence="4">Uncharacterized protein</fullName>
    </submittedName>
</protein>
<proteinExistence type="predicted"/>
<evidence type="ECO:0000256" key="1">
    <source>
        <dbReference type="SAM" id="Coils"/>
    </source>
</evidence>